<name>A0A0H2XED2_XANC8</name>
<dbReference type="KEGG" id="xcb:XC_4281"/>
<evidence type="ECO:0000259" key="1">
    <source>
        <dbReference type="Pfam" id="PF13614"/>
    </source>
</evidence>
<evidence type="ECO:0000313" key="3">
    <source>
        <dbReference type="Proteomes" id="UP000000420"/>
    </source>
</evidence>
<dbReference type="InterPro" id="IPR025669">
    <property type="entry name" value="AAA_dom"/>
</dbReference>
<dbReference type="PANTHER" id="PTHR13696">
    <property type="entry name" value="P-LOOP CONTAINING NUCLEOSIDE TRIPHOSPHATE HYDROLASE"/>
    <property type="match status" value="1"/>
</dbReference>
<evidence type="ECO:0000313" key="2">
    <source>
        <dbReference type="EMBL" id="AAY51316.1"/>
    </source>
</evidence>
<dbReference type="EMBL" id="CP000050">
    <property type="protein sequence ID" value="AAY51316.1"/>
    <property type="molecule type" value="Genomic_DNA"/>
</dbReference>
<dbReference type="HOGENOM" id="CLU_037612_2_0_6"/>
<dbReference type="Proteomes" id="UP000000420">
    <property type="component" value="Chromosome"/>
</dbReference>
<accession>A0A0H2XED2</accession>
<protein>
    <submittedName>
        <fullName evidence="2">Phage-related regulatory protein cII</fullName>
    </submittedName>
</protein>
<dbReference type="PANTHER" id="PTHR13696:SF52">
    <property type="entry name" value="PARA FAMILY PROTEIN CT_582"/>
    <property type="match status" value="1"/>
</dbReference>
<dbReference type="InterPro" id="IPR027417">
    <property type="entry name" value="P-loop_NTPase"/>
</dbReference>
<reference evidence="2 3" key="1">
    <citation type="journal article" date="2005" name="Genome Res.">
        <title>Comparative and functional genomic analyses of the pathogenicity of phytopathogen Xanthomonas campestris pv. campestris.</title>
        <authorList>
            <person name="Qian W."/>
            <person name="Jia Y."/>
            <person name="Ren S.X."/>
            <person name="He Y.Q."/>
            <person name="Feng J.X."/>
            <person name="Lu L.F."/>
            <person name="Sun Q."/>
            <person name="Ying G."/>
            <person name="Tang D.J."/>
            <person name="Tang H."/>
            <person name="Wu W."/>
            <person name="Hao P."/>
            <person name="Wang L."/>
            <person name="Jiang B.L."/>
            <person name="Zeng S."/>
            <person name="Gu W.Y."/>
            <person name="Lu G."/>
            <person name="Rong L."/>
            <person name="Tian Y."/>
            <person name="Yao Z."/>
            <person name="Fu G."/>
            <person name="Chen B."/>
            <person name="Fang R."/>
            <person name="Qiang B."/>
            <person name="Chen Z."/>
            <person name="Zhao G.P."/>
            <person name="Tang J.L."/>
            <person name="He C."/>
        </authorList>
    </citation>
    <scope>NUCLEOTIDE SEQUENCE [LARGE SCALE GENOMIC DNA]</scope>
    <source>
        <strain evidence="2 3">8004</strain>
    </source>
</reference>
<dbReference type="Pfam" id="PF13614">
    <property type="entry name" value="AAA_31"/>
    <property type="match status" value="1"/>
</dbReference>
<organism evidence="2 3">
    <name type="scientific">Xanthomonas campestris pv. campestris (strain 8004)</name>
    <dbReference type="NCBI Taxonomy" id="314565"/>
    <lineage>
        <taxon>Bacteria</taxon>
        <taxon>Pseudomonadati</taxon>
        <taxon>Pseudomonadota</taxon>
        <taxon>Gammaproteobacteria</taxon>
        <taxon>Lysobacterales</taxon>
        <taxon>Lysobacteraceae</taxon>
        <taxon>Xanthomonas</taxon>
    </lineage>
</organism>
<dbReference type="AlphaFoldDB" id="A0A0H2XED2"/>
<dbReference type="DNASU" id="1001230"/>
<feature type="domain" description="AAA" evidence="1">
    <location>
        <begin position="1"/>
        <end position="194"/>
    </location>
</feature>
<gene>
    <name evidence="2" type="ordered locus">XC_4281</name>
</gene>
<dbReference type="CDD" id="cd02042">
    <property type="entry name" value="ParAB_family"/>
    <property type="match status" value="1"/>
</dbReference>
<sequence length="339" mass="37173">MRTICVFNNKGGVGKTTLLCNLAAYFSIKRGKKVLVVDADPQCNATAYMIKEKVLDKLYASSSSDSATINSLIASLKKSKGYGIPPVLRSDGFNVDIVPGDPKFSLAEDFLAKDWLDAIAGDERGLRTTFFFRNLISWARSDGYDLVFFDMGPSLGAINRTVLLSSDHFILPMSSDIFSLRGLQNIEVALKNWTKGIERGLVSFKEDQGTSFKVESGDALSELGVSFLGYVTQQYTAKTVDGKKQPVSAYEKIIKKIDPLVSKHLILPLNKGQKLNYKLGEIPYFQSLVPMAQTATVPIFALKKADGVVGAHFDKVRQFDSVISGIVDKIEANMNSKGN</sequence>
<dbReference type="Gene3D" id="3.40.50.300">
    <property type="entry name" value="P-loop containing nucleotide triphosphate hydrolases"/>
    <property type="match status" value="1"/>
</dbReference>
<proteinExistence type="predicted"/>
<dbReference type="RefSeq" id="WP_011039254.1">
    <property type="nucleotide sequence ID" value="NC_007086.1"/>
</dbReference>
<dbReference type="SUPFAM" id="SSF52540">
    <property type="entry name" value="P-loop containing nucleoside triphosphate hydrolases"/>
    <property type="match status" value="1"/>
</dbReference>
<dbReference type="InterPro" id="IPR050678">
    <property type="entry name" value="DNA_Partitioning_ATPase"/>
</dbReference>